<name>A0A9D3V6T2_9ROSI</name>
<comment type="caution">
    <text evidence="2">The sequence shown here is derived from an EMBL/GenBank/DDBJ whole genome shotgun (WGS) entry which is preliminary data.</text>
</comment>
<evidence type="ECO:0000256" key="1">
    <source>
        <dbReference type="SAM" id="MobiDB-lite"/>
    </source>
</evidence>
<sequence>MTYRTWENQRLWGAMVVRVDDDTENGYRGRFARMAISVDLYRPLILKLRVKGKIQQVEYENLPKVYYECGCFGHMKDICPKVRKEKESEDIGEEGSGHMATPAAKHPSLRN</sequence>
<dbReference type="Proteomes" id="UP000828251">
    <property type="component" value="Unassembled WGS sequence"/>
</dbReference>
<dbReference type="AlphaFoldDB" id="A0A9D3V6T2"/>
<proteinExistence type="predicted"/>
<dbReference type="PANTHER" id="PTHR31286:SF173">
    <property type="entry name" value="DUF4283 DOMAIN-CONTAINING PROTEIN"/>
    <property type="match status" value="1"/>
</dbReference>
<accession>A0A9D3V6T2</accession>
<protein>
    <recommendedName>
        <fullName evidence="4">CCHC-type domain-containing protein</fullName>
    </recommendedName>
</protein>
<dbReference type="PANTHER" id="PTHR31286">
    <property type="entry name" value="GLYCINE-RICH CELL WALL STRUCTURAL PROTEIN 1.8-LIKE"/>
    <property type="match status" value="1"/>
</dbReference>
<evidence type="ECO:0000313" key="3">
    <source>
        <dbReference type="Proteomes" id="UP000828251"/>
    </source>
</evidence>
<feature type="region of interest" description="Disordered" evidence="1">
    <location>
        <begin position="83"/>
        <end position="111"/>
    </location>
</feature>
<dbReference type="EMBL" id="JAIQCV010000008">
    <property type="protein sequence ID" value="KAH1072756.1"/>
    <property type="molecule type" value="Genomic_DNA"/>
</dbReference>
<reference evidence="2 3" key="1">
    <citation type="journal article" date="2021" name="Plant Biotechnol. J.">
        <title>Multi-omics assisted identification of the key and species-specific regulatory components of drought-tolerant mechanisms in Gossypium stocksii.</title>
        <authorList>
            <person name="Yu D."/>
            <person name="Ke L."/>
            <person name="Zhang D."/>
            <person name="Wu Y."/>
            <person name="Sun Y."/>
            <person name="Mei J."/>
            <person name="Sun J."/>
            <person name="Sun Y."/>
        </authorList>
    </citation>
    <scope>NUCLEOTIDE SEQUENCE [LARGE SCALE GENOMIC DNA]</scope>
    <source>
        <strain evidence="3">cv. E1</strain>
        <tissue evidence="2">Leaf</tissue>
    </source>
</reference>
<keyword evidence="3" id="KW-1185">Reference proteome</keyword>
<evidence type="ECO:0000313" key="2">
    <source>
        <dbReference type="EMBL" id="KAH1072756.1"/>
    </source>
</evidence>
<dbReference type="InterPro" id="IPR040256">
    <property type="entry name" value="At4g02000-like"/>
</dbReference>
<dbReference type="OrthoDB" id="1002340at2759"/>
<evidence type="ECO:0008006" key="4">
    <source>
        <dbReference type="Google" id="ProtNLM"/>
    </source>
</evidence>
<organism evidence="2 3">
    <name type="scientific">Gossypium stocksii</name>
    <dbReference type="NCBI Taxonomy" id="47602"/>
    <lineage>
        <taxon>Eukaryota</taxon>
        <taxon>Viridiplantae</taxon>
        <taxon>Streptophyta</taxon>
        <taxon>Embryophyta</taxon>
        <taxon>Tracheophyta</taxon>
        <taxon>Spermatophyta</taxon>
        <taxon>Magnoliopsida</taxon>
        <taxon>eudicotyledons</taxon>
        <taxon>Gunneridae</taxon>
        <taxon>Pentapetalae</taxon>
        <taxon>rosids</taxon>
        <taxon>malvids</taxon>
        <taxon>Malvales</taxon>
        <taxon>Malvaceae</taxon>
        <taxon>Malvoideae</taxon>
        <taxon>Gossypium</taxon>
    </lineage>
</organism>
<gene>
    <name evidence="2" type="ORF">J1N35_025084</name>
</gene>